<reference evidence="4 5" key="1">
    <citation type="submission" date="2017-07" db="EMBL/GenBank/DDBJ databases">
        <title>Sandarakinorhabdus cyanobacteriorum sp. nov., a novel bacterium isolated from cyanobacterial aggregates in a eutrophic lake.</title>
        <authorList>
            <person name="Cai H."/>
        </authorList>
    </citation>
    <scope>NUCLEOTIDE SEQUENCE [LARGE SCALE GENOMIC DNA]</scope>
    <source>
        <strain evidence="4 5">TH057</strain>
    </source>
</reference>
<dbReference type="EMBL" id="NOXT01000121">
    <property type="protein sequence ID" value="OYQ25749.1"/>
    <property type="molecule type" value="Genomic_DNA"/>
</dbReference>
<accession>A0A255Y941</accession>
<keyword evidence="2" id="KW-0472">Membrane</keyword>
<comment type="caution">
    <text evidence="4">The sequence shown here is derived from an EMBL/GenBank/DDBJ whole genome shotgun (WGS) entry which is preliminary data.</text>
</comment>
<feature type="chain" id="PRO_5012693951" evidence="3">
    <location>
        <begin position="22"/>
        <end position="109"/>
    </location>
</feature>
<feature type="signal peptide" evidence="3">
    <location>
        <begin position="1"/>
        <end position="21"/>
    </location>
</feature>
<feature type="transmembrane region" description="Helical" evidence="2">
    <location>
        <begin position="77"/>
        <end position="95"/>
    </location>
</feature>
<organism evidence="4 5">
    <name type="scientific">Sandarakinorhabdus cyanobacteriorum</name>
    <dbReference type="NCBI Taxonomy" id="1981098"/>
    <lineage>
        <taxon>Bacteria</taxon>
        <taxon>Pseudomonadati</taxon>
        <taxon>Pseudomonadota</taxon>
        <taxon>Alphaproteobacteria</taxon>
        <taxon>Sphingomonadales</taxon>
        <taxon>Sphingosinicellaceae</taxon>
        <taxon>Sandarakinorhabdus</taxon>
    </lineage>
</organism>
<keyword evidence="5" id="KW-1185">Reference proteome</keyword>
<keyword evidence="2" id="KW-0812">Transmembrane</keyword>
<evidence type="ECO:0000313" key="4">
    <source>
        <dbReference type="EMBL" id="OYQ25749.1"/>
    </source>
</evidence>
<keyword evidence="2" id="KW-1133">Transmembrane helix</keyword>
<dbReference type="Proteomes" id="UP000216991">
    <property type="component" value="Unassembled WGS sequence"/>
</dbReference>
<evidence type="ECO:0000256" key="1">
    <source>
        <dbReference type="SAM" id="MobiDB-lite"/>
    </source>
</evidence>
<name>A0A255Y941_9SPHN</name>
<protein>
    <submittedName>
        <fullName evidence="4">Uncharacterized protein</fullName>
    </submittedName>
</protein>
<sequence length="109" mass="11192">MVPSSALLVACFLALAVPVIAAAEERPHKAGPAGHGAGAAGARHHPADGRCATRDKPAGCSTAREQRPTPARSGLSGPARVVALILLLAGFAKLAQILRRLMRSRSVSR</sequence>
<gene>
    <name evidence="4" type="ORF">CHU93_13585</name>
</gene>
<dbReference type="AlphaFoldDB" id="A0A255Y941"/>
<evidence type="ECO:0000313" key="5">
    <source>
        <dbReference type="Proteomes" id="UP000216991"/>
    </source>
</evidence>
<evidence type="ECO:0000256" key="2">
    <source>
        <dbReference type="SAM" id="Phobius"/>
    </source>
</evidence>
<feature type="compositionally biased region" description="Basic and acidic residues" evidence="1">
    <location>
        <begin position="45"/>
        <end position="57"/>
    </location>
</feature>
<keyword evidence="3" id="KW-0732">Signal</keyword>
<feature type="region of interest" description="Disordered" evidence="1">
    <location>
        <begin position="27"/>
        <end position="75"/>
    </location>
</feature>
<evidence type="ECO:0000256" key="3">
    <source>
        <dbReference type="SAM" id="SignalP"/>
    </source>
</evidence>
<proteinExistence type="predicted"/>